<proteinExistence type="predicted"/>
<evidence type="ECO:0000313" key="1">
    <source>
        <dbReference type="EMBL" id="PCI93879.1"/>
    </source>
</evidence>
<dbReference type="Proteomes" id="UP000217838">
    <property type="component" value="Unassembled WGS sequence"/>
</dbReference>
<organism evidence="1 2">
    <name type="scientific">Aerophobetes bacterium</name>
    <dbReference type="NCBI Taxonomy" id="2030807"/>
    <lineage>
        <taxon>Bacteria</taxon>
        <taxon>Candidatus Aerophobota</taxon>
    </lineage>
</organism>
<evidence type="ECO:0008006" key="3">
    <source>
        <dbReference type="Google" id="ProtNLM"/>
    </source>
</evidence>
<dbReference type="EMBL" id="NVUU01000050">
    <property type="protein sequence ID" value="PCI93879.1"/>
    <property type="molecule type" value="Genomic_DNA"/>
</dbReference>
<sequence>MKQDNMQKDSEKIYLLYYYFEHENGQEDYVLKGVFSSRQKAEKELKDFGKFPEFKKILSRFAIYEFMIDDIVWPGGFVTVD</sequence>
<evidence type="ECO:0000313" key="2">
    <source>
        <dbReference type="Proteomes" id="UP000217838"/>
    </source>
</evidence>
<reference evidence="2" key="1">
    <citation type="submission" date="2017-08" db="EMBL/GenBank/DDBJ databases">
        <title>A dynamic microbial community with high functional redundancy inhabits the cold, oxic subseafloor aquifer.</title>
        <authorList>
            <person name="Tully B.J."/>
            <person name="Wheat C.G."/>
            <person name="Glazer B.T."/>
            <person name="Huber J.A."/>
        </authorList>
    </citation>
    <scope>NUCLEOTIDE SEQUENCE [LARGE SCALE GENOMIC DNA]</scope>
</reference>
<accession>A0A2A4YHD1</accession>
<name>A0A2A4YHD1_UNCAE</name>
<gene>
    <name evidence="1" type="ORF">COB11_04660</name>
</gene>
<dbReference type="AlphaFoldDB" id="A0A2A4YHD1"/>
<comment type="caution">
    <text evidence="1">The sequence shown here is derived from an EMBL/GenBank/DDBJ whole genome shotgun (WGS) entry which is preliminary data.</text>
</comment>
<protein>
    <recommendedName>
        <fullName evidence="3">SPOR domain-containing protein</fullName>
    </recommendedName>
</protein>